<dbReference type="PANTHER" id="PTHR38480:SF1">
    <property type="entry name" value="SLR0254 PROTEIN"/>
    <property type="match status" value="1"/>
</dbReference>
<evidence type="ECO:0000256" key="4">
    <source>
        <dbReference type="ARBA" id="ARBA00023136"/>
    </source>
</evidence>
<protein>
    <recommendedName>
        <fullName evidence="6">RDD domain-containing protein</fullName>
    </recommendedName>
</protein>
<dbReference type="AlphaFoldDB" id="A0AAP2RD36"/>
<feature type="transmembrane region" description="Helical" evidence="5">
    <location>
        <begin position="191"/>
        <end position="208"/>
    </location>
</feature>
<keyword evidence="2 5" id="KW-0812">Transmembrane</keyword>
<evidence type="ECO:0000313" key="7">
    <source>
        <dbReference type="EMBL" id="MCD1294681.1"/>
    </source>
</evidence>
<dbReference type="RefSeq" id="WP_230741513.1">
    <property type="nucleotide sequence ID" value="NZ_PGCK01000004.1"/>
</dbReference>
<evidence type="ECO:0000259" key="6">
    <source>
        <dbReference type="Pfam" id="PF06271"/>
    </source>
</evidence>
<evidence type="ECO:0000313" key="8">
    <source>
        <dbReference type="Proteomes" id="UP001320159"/>
    </source>
</evidence>
<feature type="domain" description="RDD" evidence="6">
    <location>
        <begin position="89"/>
        <end position="220"/>
    </location>
</feature>
<evidence type="ECO:0000256" key="1">
    <source>
        <dbReference type="ARBA" id="ARBA00004141"/>
    </source>
</evidence>
<reference evidence="7 8" key="1">
    <citation type="submission" date="2017-11" db="EMBL/GenBank/DDBJ databases">
        <title>Isolation and Characterization of Family Methanocellaceae Species from Potential Methane Hydrate Area Offshore Southwestern Taiwan.</title>
        <authorList>
            <person name="Zhang W.-L."/>
            <person name="Chen W.-C."/>
            <person name="Lai M.-C."/>
            <person name="Chen S.-C."/>
        </authorList>
    </citation>
    <scope>NUCLEOTIDE SEQUENCE [LARGE SCALE GENOMIC DNA]</scope>
    <source>
        <strain evidence="7 8">CWC-04</strain>
    </source>
</reference>
<dbReference type="PANTHER" id="PTHR38480">
    <property type="entry name" value="SLR0254 PROTEIN"/>
    <property type="match status" value="1"/>
</dbReference>
<dbReference type="EMBL" id="PGCK01000004">
    <property type="protein sequence ID" value="MCD1294681.1"/>
    <property type="molecule type" value="Genomic_DNA"/>
</dbReference>
<feature type="transmembrane region" description="Helical" evidence="5">
    <location>
        <begin position="133"/>
        <end position="153"/>
    </location>
</feature>
<proteinExistence type="predicted"/>
<accession>A0AAP2RD36</accession>
<comment type="caution">
    <text evidence="7">The sequence shown here is derived from an EMBL/GenBank/DDBJ whole genome shotgun (WGS) entry which is preliminary data.</text>
</comment>
<keyword evidence="3 5" id="KW-1133">Transmembrane helix</keyword>
<dbReference type="GO" id="GO:0016020">
    <property type="term" value="C:membrane"/>
    <property type="evidence" value="ECO:0007669"/>
    <property type="project" value="UniProtKB-SubCell"/>
</dbReference>
<dbReference type="Proteomes" id="UP001320159">
    <property type="component" value="Unassembled WGS sequence"/>
</dbReference>
<keyword evidence="4 5" id="KW-0472">Membrane</keyword>
<feature type="transmembrane region" description="Helical" evidence="5">
    <location>
        <begin position="96"/>
        <end position="121"/>
    </location>
</feature>
<evidence type="ECO:0000256" key="5">
    <source>
        <dbReference type="SAM" id="Phobius"/>
    </source>
</evidence>
<evidence type="ECO:0000256" key="2">
    <source>
        <dbReference type="ARBA" id="ARBA00022692"/>
    </source>
</evidence>
<dbReference type="InterPro" id="IPR010432">
    <property type="entry name" value="RDD"/>
</dbReference>
<dbReference type="Pfam" id="PF06271">
    <property type="entry name" value="RDD"/>
    <property type="match status" value="1"/>
</dbReference>
<gene>
    <name evidence="7" type="ORF">CUJ83_06665</name>
</gene>
<name>A0AAP2RD36_9EURY</name>
<comment type="subcellular location">
    <subcellularLocation>
        <location evidence="1">Membrane</location>
        <topology evidence="1">Multi-pass membrane protein</topology>
    </subcellularLocation>
</comment>
<sequence length="230" mass="26022">MEISDDTRRLLEKRVSKIVNNIDVHENDKKEIQKELLSHFYDASAGRAESRGSNRIEREDVEAVFAESEDPDEVASEYMKSYVDAFKRAGFGSRTVAYIIDVIIYGICLAALIIPIVMMSWFVRGYSPALETFFNYVQGIGALTFSIVYFMVIEGSFGTTPGKYFMNLRVLREDGTKIGYKESILRNIPKIINGLLVIDAILLLVLFGKEKQRGFDKVAGTIVIHTNKKQ</sequence>
<evidence type="ECO:0000256" key="3">
    <source>
        <dbReference type="ARBA" id="ARBA00022989"/>
    </source>
</evidence>
<organism evidence="7 8">
    <name type="scientific">Methanooceanicella nereidis</name>
    <dbReference type="NCBI Taxonomy" id="2052831"/>
    <lineage>
        <taxon>Archaea</taxon>
        <taxon>Methanobacteriati</taxon>
        <taxon>Methanobacteriota</taxon>
        <taxon>Stenosarchaea group</taxon>
        <taxon>Methanomicrobia</taxon>
        <taxon>Methanocellales</taxon>
        <taxon>Methanocellaceae</taxon>
        <taxon>Methanooceanicella</taxon>
    </lineage>
</organism>
<keyword evidence="8" id="KW-1185">Reference proteome</keyword>